<accession>A0ABV6TFX3</accession>
<organism evidence="4 5">
    <name type="scientific">Streptomyces noboritoensis</name>
    <dbReference type="NCBI Taxonomy" id="67337"/>
    <lineage>
        <taxon>Bacteria</taxon>
        <taxon>Bacillati</taxon>
        <taxon>Actinomycetota</taxon>
        <taxon>Actinomycetes</taxon>
        <taxon>Kitasatosporales</taxon>
        <taxon>Streptomycetaceae</taxon>
        <taxon>Streptomyces</taxon>
    </lineage>
</organism>
<dbReference type="EMBL" id="JBHMQV010000009">
    <property type="protein sequence ID" value="MFC0844691.1"/>
    <property type="molecule type" value="Genomic_DNA"/>
</dbReference>
<dbReference type="PROSITE" id="PS00893">
    <property type="entry name" value="NUDIX_BOX"/>
    <property type="match status" value="1"/>
</dbReference>
<gene>
    <name evidence="4" type="ORF">ACFH04_13380</name>
</gene>
<proteinExistence type="predicted"/>
<dbReference type="CDD" id="cd03424">
    <property type="entry name" value="NUDIX_ADPRase_Nudt5_UGPPase_Nudt14"/>
    <property type="match status" value="1"/>
</dbReference>
<evidence type="ECO:0000313" key="5">
    <source>
        <dbReference type="Proteomes" id="UP001589887"/>
    </source>
</evidence>
<dbReference type="InterPro" id="IPR000086">
    <property type="entry name" value="NUDIX_hydrolase_dom"/>
</dbReference>
<dbReference type="Pfam" id="PF00293">
    <property type="entry name" value="NUDIX"/>
    <property type="match status" value="1"/>
</dbReference>
<feature type="domain" description="Nudix hydrolase" evidence="3">
    <location>
        <begin position="1"/>
        <end position="128"/>
    </location>
</feature>
<dbReference type="PROSITE" id="PS51462">
    <property type="entry name" value="NUDIX"/>
    <property type="match status" value="1"/>
</dbReference>
<evidence type="ECO:0000259" key="3">
    <source>
        <dbReference type="PROSITE" id="PS51462"/>
    </source>
</evidence>
<dbReference type="InterPro" id="IPR015797">
    <property type="entry name" value="NUDIX_hydrolase-like_dom_sf"/>
</dbReference>
<name>A0ABV6TFX3_9ACTN</name>
<evidence type="ECO:0000256" key="2">
    <source>
        <dbReference type="SAM" id="MobiDB-lite"/>
    </source>
</evidence>
<dbReference type="GO" id="GO:0016787">
    <property type="term" value="F:hydrolase activity"/>
    <property type="evidence" value="ECO:0007669"/>
    <property type="project" value="UniProtKB-KW"/>
</dbReference>
<dbReference type="RefSeq" id="WP_394319101.1">
    <property type="nucleotide sequence ID" value="NZ_JBHMQV010000009.1"/>
</dbReference>
<dbReference type="SUPFAM" id="SSF55811">
    <property type="entry name" value="Nudix"/>
    <property type="match status" value="1"/>
</dbReference>
<evidence type="ECO:0000256" key="1">
    <source>
        <dbReference type="ARBA" id="ARBA00022801"/>
    </source>
</evidence>
<reference evidence="4 5" key="1">
    <citation type="submission" date="2024-09" db="EMBL/GenBank/DDBJ databases">
        <authorList>
            <person name="Sun Q."/>
            <person name="Mori K."/>
        </authorList>
    </citation>
    <scope>NUCLEOTIDE SEQUENCE [LARGE SCALE GENOMIC DNA]</scope>
    <source>
        <strain evidence="4 5">JCM 4557</strain>
    </source>
</reference>
<keyword evidence="1 4" id="KW-0378">Hydrolase</keyword>
<feature type="compositionally biased region" description="Low complexity" evidence="2">
    <location>
        <begin position="17"/>
        <end position="30"/>
    </location>
</feature>
<feature type="region of interest" description="Disordered" evidence="2">
    <location>
        <begin position="1"/>
        <end position="34"/>
    </location>
</feature>
<comment type="caution">
    <text evidence="4">The sequence shown here is derived from an EMBL/GenBank/DDBJ whole genome shotgun (WGS) entry which is preliminary data.</text>
</comment>
<dbReference type="EC" id="3.6.-.-" evidence="4"/>
<keyword evidence="5" id="KW-1185">Reference proteome</keyword>
<dbReference type="Gene3D" id="3.90.79.10">
    <property type="entry name" value="Nucleoside Triphosphate Pyrophosphohydrolase"/>
    <property type="match status" value="1"/>
</dbReference>
<sequence>MTRSECWPSTRGASPPSSRTTTCTGRSRQTCPAGLIDEGEQPVEAARRELTEETGLRAGWLHALGTVVGARATSTERVHLFLAHACTPGPPALEAGEDLMLQWATWQHLTALDLDAGTSWAVADAPPLAALHRAGALWQAIAGQQPVAVALVEAAAVAVPVCALRDPLANVQATLAWLDVLAGRFPQATPILADLTREASGPHADAAFQHAAQRFAALGDDRAPA</sequence>
<evidence type="ECO:0000313" key="4">
    <source>
        <dbReference type="EMBL" id="MFC0844691.1"/>
    </source>
</evidence>
<dbReference type="Proteomes" id="UP001589887">
    <property type="component" value="Unassembled WGS sequence"/>
</dbReference>
<protein>
    <submittedName>
        <fullName evidence="4">NUDIX hydrolase</fullName>
        <ecNumber evidence="4">3.6.-.-</ecNumber>
    </submittedName>
</protein>
<dbReference type="InterPro" id="IPR020084">
    <property type="entry name" value="NUDIX_hydrolase_CS"/>
</dbReference>